<dbReference type="PRINTS" id="PR00756">
    <property type="entry name" value="ALADIPTASE"/>
</dbReference>
<keyword evidence="11" id="KW-0482">Metalloprotease</keyword>
<dbReference type="InterPro" id="IPR001930">
    <property type="entry name" value="Peptidase_M1"/>
</dbReference>
<evidence type="ECO:0000256" key="1">
    <source>
        <dbReference type="ARBA" id="ARBA00000098"/>
    </source>
</evidence>
<dbReference type="GO" id="GO:0008270">
    <property type="term" value="F:zinc ion binding"/>
    <property type="evidence" value="ECO:0007669"/>
    <property type="project" value="InterPro"/>
</dbReference>
<comment type="catalytic activity">
    <reaction evidence="1">
        <text>Release of an N-terminal amino acid, Xaa-|-Yaa- from a peptide, amide or arylamide. Xaa is preferably Ala, but may be most amino acids including Pro (slow action). When a terminal hydrophobic residue is followed by a prolyl residue, the two may be released as an intact Xaa-Pro dipeptide.</text>
        <dbReference type="EC" id="3.4.11.2"/>
    </reaction>
</comment>
<evidence type="ECO:0000256" key="6">
    <source>
        <dbReference type="ARBA" id="ARBA00022438"/>
    </source>
</evidence>
<dbReference type="InterPro" id="IPR014782">
    <property type="entry name" value="Peptidase_M1_dom"/>
</dbReference>
<keyword evidence="9" id="KW-0378">Hydrolase</keyword>
<dbReference type="EC" id="3.4.11.2" evidence="4"/>
<evidence type="ECO:0000256" key="3">
    <source>
        <dbReference type="ARBA" id="ARBA00010136"/>
    </source>
</evidence>
<dbReference type="SUPFAM" id="SSF55486">
    <property type="entry name" value="Metalloproteases ('zincins'), catalytic domain"/>
    <property type="match status" value="1"/>
</dbReference>
<dbReference type="CDD" id="cd09603">
    <property type="entry name" value="M1_APN_like"/>
    <property type="match status" value="1"/>
</dbReference>
<proteinExistence type="inferred from homology"/>
<keyword evidence="15" id="KW-1185">Reference proteome</keyword>
<keyword evidence="7" id="KW-0645">Protease</keyword>
<evidence type="ECO:0000313" key="15">
    <source>
        <dbReference type="Proteomes" id="UP000271010"/>
    </source>
</evidence>
<dbReference type="InterPro" id="IPR042097">
    <property type="entry name" value="Aminopeptidase_N-like_N_sf"/>
</dbReference>
<dbReference type="PANTHER" id="PTHR11533:SF174">
    <property type="entry name" value="PUROMYCIN-SENSITIVE AMINOPEPTIDASE-RELATED"/>
    <property type="match status" value="1"/>
</dbReference>
<evidence type="ECO:0000256" key="7">
    <source>
        <dbReference type="ARBA" id="ARBA00022670"/>
    </source>
</evidence>
<feature type="domain" description="Secretion system C-terminal sorting" evidence="13">
    <location>
        <begin position="594"/>
        <end position="659"/>
    </location>
</feature>
<organism evidence="14 15">
    <name type="scientific">Rufibacter immobilis</name>
    <dbReference type="NCBI Taxonomy" id="1348778"/>
    <lineage>
        <taxon>Bacteria</taxon>
        <taxon>Pseudomonadati</taxon>
        <taxon>Bacteroidota</taxon>
        <taxon>Cytophagia</taxon>
        <taxon>Cytophagales</taxon>
        <taxon>Hymenobacteraceae</taxon>
        <taxon>Rufibacter</taxon>
    </lineage>
</organism>
<dbReference type="Pfam" id="PF01433">
    <property type="entry name" value="Peptidase_M1"/>
    <property type="match status" value="1"/>
</dbReference>
<dbReference type="Gene3D" id="1.10.390.10">
    <property type="entry name" value="Neutral Protease Domain 2"/>
    <property type="match status" value="1"/>
</dbReference>
<protein>
    <recommendedName>
        <fullName evidence="5">Aminopeptidase N</fullName>
        <ecNumber evidence="4">3.4.11.2</ecNumber>
    </recommendedName>
</protein>
<comment type="cofactor">
    <cofactor evidence="2">
        <name>Zn(2+)</name>
        <dbReference type="ChEBI" id="CHEBI:29105"/>
    </cofactor>
</comment>
<dbReference type="InterPro" id="IPR026444">
    <property type="entry name" value="Secre_tail"/>
</dbReference>
<reference evidence="14 15" key="1">
    <citation type="submission" date="2018-11" db="EMBL/GenBank/DDBJ databases">
        <title>Rufibacter latericius sp. nov., isolated from water in Baiyang Lake.</title>
        <authorList>
            <person name="Yang Y."/>
        </authorList>
    </citation>
    <scope>NUCLEOTIDE SEQUENCE [LARGE SCALE GENOMIC DNA]</scope>
    <source>
        <strain evidence="14 15">MCC P1</strain>
    </source>
</reference>
<dbReference type="GO" id="GO:0070006">
    <property type="term" value="F:metalloaminopeptidase activity"/>
    <property type="evidence" value="ECO:0007669"/>
    <property type="project" value="TreeGrafter"/>
</dbReference>
<evidence type="ECO:0000256" key="8">
    <source>
        <dbReference type="ARBA" id="ARBA00022723"/>
    </source>
</evidence>
<dbReference type="OrthoDB" id="100605at2"/>
<dbReference type="EMBL" id="RJJE01000017">
    <property type="protein sequence ID" value="RNI27975.1"/>
    <property type="molecule type" value="Genomic_DNA"/>
</dbReference>
<feature type="domain" description="Peptidase M1 membrane alanine aminopeptidase" evidence="12">
    <location>
        <begin position="341"/>
        <end position="490"/>
    </location>
</feature>
<dbReference type="Gene3D" id="2.60.40.1730">
    <property type="entry name" value="tricorn interacting facor f3 domain"/>
    <property type="match status" value="1"/>
</dbReference>
<evidence type="ECO:0000256" key="11">
    <source>
        <dbReference type="ARBA" id="ARBA00023049"/>
    </source>
</evidence>
<dbReference type="InterPro" id="IPR050344">
    <property type="entry name" value="Peptidase_M1_aminopeptidases"/>
</dbReference>
<gene>
    <name evidence="14" type="ORF">EFA69_17975</name>
</gene>
<dbReference type="PANTHER" id="PTHR11533">
    <property type="entry name" value="PROTEASE M1 ZINC METALLOPROTEASE"/>
    <property type="match status" value="1"/>
</dbReference>
<evidence type="ECO:0000259" key="13">
    <source>
        <dbReference type="Pfam" id="PF18962"/>
    </source>
</evidence>
<keyword evidence="8" id="KW-0479">Metal-binding</keyword>
<dbReference type="Pfam" id="PF18962">
    <property type="entry name" value="Por_Secre_tail"/>
    <property type="match status" value="1"/>
</dbReference>
<dbReference type="NCBIfam" id="TIGR04183">
    <property type="entry name" value="Por_Secre_tail"/>
    <property type="match status" value="1"/>
</dbReference>
<dbReference type="AlphaFoldDB" id="A0A3M9MRZ0"/>
<evidence type="ECO:0000256" key="4">
    <source>
        <dbReference type="ARBA" id="ARBA00012564"/>
    </source>
</evidence>
<dbReference type="GO" id="GO:0005615">
    <property type="term" value="C:extracellular space"/>
    <property type="evidence" value="ECO:0007669"/>
    <property type="project" value="TreeGrafter"/>
</dbReference>
<name>A0A3M9MRZ0_9BACT</name>
<comment type="similarity">
    <text evidence="3">Belongs to the peptidase M1 family.</text>
</comment>
<keyword evidence="10" id="KW-0862">Zinc</keyword>
<evidence type="ECO:0000256" key="10">
    <source>
        <dbReference type="ARBA" id="ARBA00022833"/>
    </source>
</evidence>
<dbReference type="GO" id="GO:0042277">
    <property type="term" value="F:peptide binding"/>
    <property type="evidence" value="ECO:0007669"/>
    <property type="project" value="TreeGrafter"/>
</dbReference>
<dbReference type="SUPFAM" id="SSF63737">
    <property type="entry name" value="Leukotriene A4 hydrolase N-terminal domain"/>
    <property type="match status" value="1"/>
</dbReference>
<dbReference type="GO" id="GO:0016020">
    <property type="term" value="C:membrane"/>
    <property type="evidence" value="ECO:0007669"/>
    <property type="project" value="TreeGrafter"/>
</dbReference>
<dbReference type="GO" id="GO:0005737">
    <property type="term" value="C:cytoplasm"/>
    <property type="evidence" value="ECO:0007669"/>
    <property type="project" value="TreeGrafter"/>
</dbReference>
<sequence>MFCHCMKLLMPVGGLIALKRQIALFLVLASFSFVQFAHAQRKATESCAAARMVTTPMLLADGITSEAHKELMRHYDLHWYKLDLQLENNSVAISGNVILSATSMVSSLTHFAFELHPNFTIEQVLAEGVPCTFERTGSEVVAVLPSAKGKQETVEVQVFYSGRAPTGAASFVGNGFSTAATPWGSVTWSLSEPFAASEWFPSKQLLEDKADSVDVWVTTSVANKVGSNGVLQRVTPMGNQKHRYEWKSKYPIAYYLISVAVGPYEEYSFRTQLPGMAEPVLVQNYIYPGILASMKTEIDRTGQLLQLFSELYGIYPFHREKYGHSMAPMGGGMEHQTMTTQSTFEFSLTAHELAHQWWGDEVTCAGWSHIWLNEGFASYSEYIAYERLMPANSRQWLEMANQNSLRQPQGSVFVTDSTNVSRIFSSSLTYDKGALVLHMLRHALQNDALFFQILRTYRDEFKYKVANTRDFQHVVERVSGRSFQYFFDQWVYGQGYPIFDISWAQAGNTLQLRSRQHTSSKETPLFRTEVEFRIRMGQKDTLVLVQQEENLEDYVFKVSGTVTGIEVDPNQWLLEAVNAVQYDATLLPGQLLAYPNPTTGQFYLKGNRGVVEEVAVFDVLGRHIRTIRSASSAMSLADLGAGTYVLKVKAGGEMTEVKIVKL</sequence>
<dbReference type="Proteomes" id="UP000271010">
    <property type="component" value="Unassembled WGS sequence"/>
</dbReference>
<accession>A0A3M9MRZ0</accession>
<dbReference type="InterPro" id="IPR027268">
    <property type="entry name" value="Peptidase_M4/M1_CTD_sf"/>
</dbReference>
<evidence type="ECO:0000313" key="14">
    <source>
        <dbReference type="EMBL" id="RNI27975.1"/>
    </source>
</evidence>
<evidence type="ECO:0000259" key="12">
    <source>
        <dbReference type="Pfam" id="PF01433"/>
    </source>
</evidence>
<evidence type="ECO:0000256" key="5">
    <source>
        <dbReference type="ARBA" id="ARBA00015611"/>
    </source>
</evidence>
<dbReference type="GO" id="GO:0016285">
    <property type="term" value="F:alanyl aminopeptidase activity"/>
    <property type="evidence" value="ECO:0007669"/>
    <property type="project" value="UniProtKB-EC"/>
</dbReference>
<evidence type="ECO:0000256" key="9">
    <source>
        <dbReference type="ARBA" id="ARBA00022801"/>
    </source>
</evidence>
<dbReference type="GO" id="GO:0043171">
    <property type="term" value="P:peptide catabolic process"/>
    <property type="evidence" value="ECO:0007669"/>
    <property type="project" value="TreeGrafter"/>
</dbReference>
<dbReference type="GO" id="GO:0006508">
    <property type="term" value="P:proteolysis"/>
    <property type="evidence" value="ECO:0007669"/>
    <property type="project" value="UniProtKB-KW"/>
</dbReference>
<comment type="caution">
    <text evidence="14">The sequence shown here is derived from an EMBL/GenBank/DDBJ whole genome shotgun (WGS) entry which is preliminary data.</text>
</comment>
<evidence type="ECO:0000256" key="2">
    <source>
        <dbReference type="ARBA" id="ARBA00001947"/>
    </source>
</evidence>
<keyword evidence="6" id="KW-0031">Aminopeptidase</keyword>